<organism evidence="8">
    <name type="scientific">Hydra vulgaris</name>
    <name type="common">Hydra</name>
    <name type="synonym">Hydra attenuata</name>
    <dbReference type="NCBI Taxonomy" id="6087"/>
    <lineage>
        <taxon>Eukaryota</taxon>
        <taxon>Metazoa</taxon>
        <taxon>Cnidaria</taxon>
        <taxon>Hydrozoa</taxon>
        <taxon>Hydroidolina</taxon>
        <taxon>Anthoathecata</taxon>
        <taxon>Aplanulata</taxon>
        <taxon>Hydridae</taxon>
        <taxon>Hydra</taxon>
    </lineage>
</organism>
<dbReference type="GO" id="GO:0097250">
    <property type="term" value="P:mitochondrial respirasome assembly"/>
    <property type="evidence" value="ECO:0007669"/>
    <property type="project" value="TreeGrafter"/>
</dbReference>
<dbReference type="InterPro" id="IPR007667">
    <property type="entry name" value="Hypoxia_induced_domain"/>
</dbReference>
<evidence type="ECO:0000256" key="1">
    <source>
        <dbReference type="ARBA" id="ARBA00004325"/>
    </source>
</evidence>
<sequence>MVTPLEKNEVEHDFVWYPKPAETQSDKFIRKFKENPFVPIGAGLTVTALVIGLVNLKRGNSAKQQTMMRARVVAQGSTIVAIIAGFLYHQYKKKQ</sequence>
<feature type="transmembrane region" description="Helical" evidence="6">
    <location>
        <begin position="37"/>
        <end position="56"/>
    </location>
</feature>
<comment type="subcellular location">
    <subcellularLocation>
        <location evidence="1">Mitochondrion membrane</location>
    </subcellularLocation>
</comment>
<gene>
    <name evidence="8" type="primary">HIGD2A</name>
</gene>
<keyword evidence="5 6" id="KW-0472">Membrane</keyword>
<feature type="transmembrane region" description="Helical" evidence="6">
    <location>
        <begin position="68"/>
        <end position="88"/>
    </location>
</feature>
<dbReference type="PANTHER" id="PTHR12297">
    <property type="entry name" value="HYPOXIA-INDUCBILE GENE 1 HIG1 -RELATED"/>
    <property type="match status" value="1"/>
</dbReference>
<keyword evidence="2 6" id="KW-0812">Transmembrane</keyword>
<name>T2M6P8_HYDVU</name>
<evidence type="ECO:0000256" key="6">
    <source>
        <dbReference type="SAM" id="Phobius"/>
    </source>
</evidence>
<evidence type="ECO:0000259" key="7">
    <source>
        <dbReference type="PROSITE" id="PS51503"/>
    </source>
</evidence>
<dbReference type="PROSITE" id="PS51503">
    <property type="entry name" value="HIG1"/>
    <property type="match status" value="1"/>
</dbReference>
<feature type="domain" description="HIG1" evidence="7">
    <location>
        <begin position="9"/>
        <end position="95"/>
    </location>
</feature>
<dbReference type="Pfam" id="PF04588">
    <property type="entry name" value="HIG_1_N"/>
    <property type="match status" value="1"/>
</dbReference>
<dbReference type="OMA" id="FHRGHSQ"/>
<reference evidence="8" key="1">
    <citation type="journal article" date="2013" name="Genome Biol. Evol.">
        <title>Punctuated emergences of genetic and phenotypic innovations in eumetazoan, bilaterian, euteleostome, and hominidae ancestors.</title>
        <authorList>
            <person name="Wenger Y."/>
            <person name="Galliot B."/>
        </authorList>
    </citation>
    <scope>NUCLEOTIDE SEQUENCE</scope>
    <source>
        <tissue evidence="8">Whole animals</tissue>
    </source>
</reference>
<proteinExistence type="evidence at transcript level"/>
<keyword evidence="4" id="KW-0496">Mitochondrion</keyword>
<dbReference type="AlphaFoldDB" id="T2M6P8"/>
<dbReference type="KEGG" id="hmg:100203263"/>
<evidence type="ECO:0000256" key="5">
    <source>
        <dbReference type="ARBA" id="ARBA00023136"/>
    </source>
</evidence>
<evidence type="ECO:0000256" key="4">
    <source>
        <dbReference type="ARBA" id="ARBA00023128"/>
    </source>
</evidence>
<keyword evidence="3 6" id="KW-1133">Transmembrane helix</keyword>
<accession>T2M6P8</accession>
<dbReference type="PANTHER" id="PTHR12297:SF3">
    <property type="entry name" value="HIG1 DOMAIN FAMILY MEMBER 1A"/>
    <property type="match status" value="1"/>
</dbReference>
<protein>
    <submittedName>
        <fullName evidence="8">HIG1 domain family member 2A</fullName>
    </submittedName>
</protein>
<dbReference type="OrthoDB" id="6604018at2759"/>
<dbReference type="InterPro" id="IPR050355">
    <property type="entry name" value="RCF1"/>
</dbReference>
<dbReference type="Gene3D" id="6.10.140.1320">
    <property type="match status" value="1"/>
</dbReference>
<evidence type="ECO:0000313" key="8">
    <source>
        <dbReference type="EMBL" id="CDG67612.1"/>
    </source>
</evidence>
<evidence type="ECO:0000256" key="2">
    <source>
        <dbReference type="ARBA" id="ARBA00022692"/>
    </source>
</evidence>
<evidence type="ECO:0000256" key="3">
    <source>
        <dbReference type="ARBA" id="ARBA00022989"/>
    </source>
</evidence>
<dbReference type="GO" id="GO:0031966">
    <property type="term" value="C:mitochondrial membrane"/>
    <property type="evidence" value="ECO:0007669"/>
    <property type="project" value="UniProtKB-SubCell"/>
</dbReference>
<dbReference type="EMBL" id="HAAD01001380">
    <property type="protein sequence ID" value="CDG67612.1"/>
    <property type="molecule type" value="mRNA"/>
</dbReference>